<dbReference type="VEuPathDB" id="CryptoDB:Cvel_19661"/>
<sequence>MRSWKDQSTLPPPAHAGGMPRTPPPDRPAFPPPSALPPAPTLNPSPSTVPAVSTQPPTETAFSVQPLENGRAGMLRDGGGLHRPRPHERVPSSFAAVAGSPDRHFPSRGGLPVQSAETGRGRCVDSGLAVEASDLTNGNCPAAFAVPLSSIAHSREGRCQNDDVVRRGNEAGMVMGGHLFETGTEAPNVVLFPNRTERGEESSSGVPRFYESPSLPPAMHAGEGGQRETMLVSRYAQGTPSSLVPTPTPAAAPRISFRGFQASVPSHRPRPESYLD</sequence>
<feature type="region of interest" description="Disordered" evidence="1">
    <location>
        <begin position="1"/>
        <end position="90"/>
    </location>
</feature>
<proteinExistence type="predicted"/>
<evidence type="ECO:0000313" key="2">
    <source>
        <dbReference type="EMBL" id="CEM21524.1"/>
    </source>
</evidence>
<organism evidence="2">
    <name type="scientific">Chromera velia CCMP2878</name>
    <dbReference type="NCBI Taxonomy" id="1169474"/>
    <lineage>
        <taxon>Eukaryota</taxon>
        <taxon>Sar</taxon>
        <taxon>Alveolata</taxon>
        <taxon>Colpodellida</taxon>
        <taxon>Chromeraceae</taxon>
        <taxon>Chromera</taxon>
    </lineage>
</organism>
<dbReference type="AlphaFoldDB" id="A0A0G4G180"/>
<reference evidence="2" key="1">
    <citation type="submission" date="2014-11" db="EMBL/GenBank/DDBJ databases">
        <authorList>
            <person name="Otto D Thomas"/>
            <person name="Naeem Raeece"/>
        </authorList>
    </citation>
    <scope>NUCLEOTIDE SEQUENCE</scope>
</reference>
<gene>
    <name evidence="2" type="ORF">Cvel_19661</name>
</gene>
<protein>
    <submittedName>
        <fullName evidence="2">Uncharacterized protein</fullName>
    </submittedName>
</protein>
<feature type="compositionally biased region" description="Pro residues" evidence="1">
    <location>
        <begin position="21"/>
        <end position="43"/>
    </location>
</feature>
<dbReference type="EMBL" id="CDMZ01000789">
    <property type="protein sequence ID" value="CEM21524.1"/>
    <property type="molecule type" value="Genomic_DNA"/>
</dbReference>
<feature type="compositionally biased region" description="Polar residues" evidence="1">
    <location>
        <begin position="236"/>
        <end position="245"/>
    </location>
</feature>
<feature type="compositionally biased region" description="Polar residues" evidence="1">
    <location>
        <begin position="50"/>
        <end position="63"/>
    </location>
</feature>
<name>A0A0G4G180_9ALVE</name>
<feature type="region of interest" description="Disordered" evidence="1">
    <location>
        <begin position="197"/>
        <end position="276"/>
    </location>
</feature>
<accession>A0A0G4G180</accession>
<evidence type="ECO:0000256" key="1">
    <source>
        <dbReference type="SAM" id="MobiDB-lite"/>
    </source>
</evidence>